<keyword evidence="1" id="KW-0433">Leucine-rich repeat</keyword>
<keyword evidence="4" id="KW-1185">Reference proteome</keyword>
<dbReference type="SUPFAM" id="SSF52058">
    <property type="entry name" value="L domain-like"/>
    <property type="match status" value="2"/>
</dbReference>
<evidence type="ECO:0000256" key="2">
    <source>
        <dbReference type="ARBA" id="ARBA00022737"/>
    </source>
</evidence>
<proteinExistence type="predicted"/>
<comment type="caution">
    <text evidence="3">The sequence shown here is derived from an EMBL/GenBank/DDBJ whole genome shotgun (WGS) entry which is preliminary data.</text>
</comment>
<dbReference type="InterPro" id="IPR001611">
    <property type="entry name" value="Leu-rich_rpt"/>
</dbReference>
<accession>A0A367XNX7</accession>
<dbReference type="Pfam" id="PF13855">
    <property type="entry name" value="LRR_8"/>
    <property type="match status" value="2"/>
</dbReference>
<dbReference type="Proteomes" id="UP000253472">
    <property type="component" value="Unassembled WGS sequence"/>
</dbReference>
<dbReference type="PANTHER" id="PTHR45617:SF181">
    <property type="entry name" value="LP04042P"/>
    <property type="match status" value="1"/>
</dbReference>
<evidence type="ECO:0000313" key="4">
    <source>
        <dbReference type="Proteomes" id="UP000253472"/>
    </source>
</evidence>
<reference evidence="3 4" key="1">
    <citation type="submission" date="2018-06" db="EMBL/GenBank/DDBJ databases">
        <title>Whole genome sequencing of Candida tropicalis (genome annotated by CSBL at Korea University).</title>
        <authorList>
            <person name="Ahn J."/>
        </authorList>
    </citation>
    <scope>NUCLEOTIDE SEQUENCE [LARGE SCALE GENOMIC DNA]</scope>
    <source>
        <strain evidence="3 4">ATCC 20962</strain>
    </source>
</reference>
<dbReference type="AlphaFoldDB" id="A0A367XNX7"/>
<evidence type="ECO:0000256" key="1">
    <source>
        <dbReference type="ARBA" id="ARBA00022614"/>
    </source>
</evidence>
<dbReference type="STRING" id="5486.A0A367XNX7"/>
<dbReference type="OrthoDB" id="7451790at2759"/>
<gene>
    <name evidence="3" type="primary">PIRL2_1</name>
    <name evidence="3" type="ORF">Cantr_04397</name>
</gene>
<dbReference type="EMBL" id="QLNQ01000030">
    <property type="protein sequence ID" value="RCK54462.1"/>
    <property type="molecule type" value="Genomic_DNA"/>
</dbReference>
<protein>
    <submittedName>
        <fullName evidence="3">Plant intracellular Ras-group-related LRR protein 2</fullName>
    </submittedName>
</protein>
<dbReference type="PANTHER" id="PTHR45617">
    <property type="entry name" value="LEUCINE RICH REPEAT FAMILY PROTEIN"/>
    <property type="match status" value="1"/>
</dbReference>
<keyword evidence="2" id="KW-0677">Repeat</keyword>
<dbReference type="PROSITE" id="PS51450">
    <property type="entry name" value="LRR"/>
    <property type="match status" value="1"/>
</dbReference>
<sequence length="660" mass="76761">MELNDFPPELLELIFSYVPKAQLFEWKDIPELSGIVWKVLYRRVIINKTRSFHDASDDTTMWHESKYGKLREDCIEMDSTGDLLRLLKRVPAISLHTIEFRLSELVLEFHKNKKDLLELLQIALLYDCIMGLPEEILQALSRQFRVVNAINLLPDKLLKWVLNARSISTVFPAVTDFLREYLPNLKVLRTEQYLWSLESLNMVPRQVVDLQCQIDLFPVHEKHVRPNLPLNLERLMVTFRIIRSLGIRERILHFEQLQNLKRIHTMSDDLMLCFFPRGVLDIETGGILPFDTFASDHASLRKFRFNQRVQDPNVEPDVFALPSQLEELSLCGALFRSPCTVFSGIESNRQLQLPDSLRRLSIGQSRENTEEVLLDFNQERLPNLEYLEVRNMQHLQITGGFSSSVKELVIRKVQHLDFDIKDFSNLEKFLVRFCYKSDGTFDVPDSLKILDLMDNGLKSVKITGKNLRQLNLTLNSMAVIDEKTLILPDLEELDLSSNAVRIISPNTRWPKSLRKLDLGSNSLSQSYYFPACLKSLSLTYNYLGDRLEWCIFPEELEYLNLSHNRVKSNKLNTLNLTRFTQLRGLYLDSNLLVGIKTSQLPTRHLEVLSFKCNNIKRITGSFKNFHKLERLDVRDNPLEPKLHIKSHVAKVMPVHTDFIT</sequence>
<dbReference type="InterPro" id="IPR032675">
    <property type="entry name" value="LRR_dom_sf"/>
</dbReference>
<name>A0A367XNX7_9ASCO</name>
<dbReference type="Gene3D" id="3.80.10.10">
    <property type="entry name" value="Ribonuclease Inhibitor"/>
    <property type="match status" value="2"/>
</dbReference>
<evidence type="ECO:0000313" key="3">
    <source>
        <dbReference type="EMBL" id="RCK54462.1"/>
    </source>
</evidence>
<organism evidence="3 4">
    <name type="scientific">Candida viswanathii</name>
    <dbReference type="NCBI Taxonomy" id="5486"/>
    <lineage>
        <taxon>Eukaryota</taxon>
        <taxon>Fungi</taxon>
        <taxon>Dikarya</taxon>
        <taxon>Ascomycota</taxon>
        <taxon>Saccharomycotina</taxon>
        <taxon>Pichiomycetes</taxon>
        <taxon>Debaryomycetaceae</taxon>
        <taxon>Candida/Lodderomyces clade</taxon>
        <taxon>Candida</taxon>
    </lineage>
</organism>